<protein>
    <submittedName>
        <fullName evidence="1">E3 ubiquitin-protein ligase bre1</fullName>
        <ecNumber evidence="1">2.3.2.27</ecNumber>
    </submittedName>
</protein>
<sequence length="783" mass="90528">MSDPPGNKRIRRDSMKESKVPSVHINLEDNLEQFQKQAILRQLLEFKREAIKFETEARETTEQKEIREEQIGIALSEVQLIYDLVESLFDELGCNRETRCFDPLDLLRELLENEIDSADFKGKLSEQRSTTLALFSDLRNALINIFQSSSVLFSKLNTLDSSQEIQELVKKQMYLLKELKEPSAQGYEISIADKLKEKVVYLESSLRTEKALLLSKEQEIESLQEKLKSALKNADRLQMAFKKGPKESTNSIEMDLEELEKDPTLTEELKDTLLKEIKDLQGNKAQLLVEIDFIKSQLYDPPAEHIRNSAIFKDALIQADHYEHEYHEQLKCNEALRSEIEALRTERAEVWEKISNDEGVRWNTLSSQLKSAMADLARVRRQRDSVASDLKTLRSKEEIKQHEKHELRKALATQDALIKCCRSELNRTRMKLAYLNNDLEAVKYIEAHPEVSTMDDYFKALAAFESQIKNQEAELAQLRGESKPYDADNSPSRLKEQLEACKKQLLLAETSSPDENRARITALEAQCDFYNKSETQLAQEIDQLGKAYNELTEAQVSRAIDLGRKEDQITHLSSEKTRLERRLSALSKENEHSANLISALKKQTSKLQEHIRKLDEQIKNLSFQLKTLERDYNTGCEIRSRIEEQLKAACRATEESKTQNINLTTRLAELKNTLTEKTSLLEDERFTQVKQREELAVLKNRLNSLIELKKQALHDKDLSVTVKQYKQLLQCTSCSLRFKSHVLTKCMHVFCKQCIDNRIDTRQRKCPSCNETFGANDVKQIYL</sequence>
<dbReference type="EC" id="2.3.2.27" evidence="1"/>
<keyword evidence="1" id="KW-0012">Acyltransferase</keyword>
<keyword evidence="2" id="KW-1185">Reference proteome</keyword>
<dbReference type="Proteomes" id="UP001165960">
    <property type="component" value="Unassembled WGS sequence"/>
</dbReference>
<evidence type="ECO:0000313" key="2">
    <source>
        <dbReference type="Proteomes" id="UP001165960"/>
    </source>
</evidence>
<accession>A0ACC2U218</accession>
<evidence type="ECO:0000313" key="1">
    <source>
        <dbReference type="EMBL" id="KAJ9080805.1"/>
    </source>
</evidence>
<reference evidence="1" key="1">
    <citation type="submission" date="2022-04" db="EMBL/GenBank/DDBJ databases">
        <title>Genome of the entomopathogenic fungus Entomophthora muscae.</title>
        <authorList>
            <person name="Elya C."/>
            <person name="Lovett B.R."/>
            <person name="Lee E."/>
            <person name="Macias A.M."/>
            <person name="Hajek A.E."/>
            <person name="De Bivort B.L."/>
            <person name="Kasson M.T."/>
            <person name="De Fine Licht H.H."/>
            <person name="Stajich J.E."/>
        </authorList>
    </citation>
    <scope>NUCLEOTIDE SEQUENCE</scope>
    <source>
        <strain evidence="1">Berkeley</strain>
    </source>
</reference>
<proteinExistence type="predicted"/>
<keyword evidence="1" id="KW-0808">Transferase</keyword>
<gene>
    <name evidence="1" type="primary">BRE1_1</name>
    <name evidence="1" type="ORF">DSO57_1021068</name>
</gene>
<name>A0ACC2U218_9FUNG</name>
<comment type="caution">
    <text evidence="1">The sequence shown here is derived from an EMBL/GenBank/DDBJ whole genome shotgun (WGS) entry which is preliminary data.</text>
</comment>
<organism evidence="1 2">
    <name type="scientific">Entomophthora muscae</name>
    <dbReference type="NCBI Taxonomy" id="34485"/>
    <lineage>
        <taxon>Eukaryota</taxon>
        <taxon>Fungi</taxon>
        <taxon>Fungi incertae sedis</taxon>
        <taxon>Zoopagomycota</taxon>
        <taxon>Entomophthoromycotina</taxon>
        <taxon>Entomophthoromycetes</taxon>
        <taxon>Entomophthorales</taxon>
        <taxon>Entomophthoraceae</taxon>
        <taxon>Entomophthora</taxon>
    </lineage>
</organism>
<dbReference type="EMBL" id="QTSX02001521">
    <property type="protein sequence ID" value="KAJ9080805.1"/>
    <property type="molecule type" value="Genomic_DNA"/>
</dbReference>